<evidence type="ECO:0000256" key="4">
    <source>
        <dbReference type="ARBA" id="ARBA00022989"/>
    </source>
</evidence>
<comment type="subcellular location">
    <subcellularLocation>
        <location evidence="1">Cell membrane</location>
        <topology evidence="1">Multi-pass membrane protein</topology>
    </subcellularLocation>
</comment>
<dbReference type="PANTHER" id="PTHR47371">
    <property type="entry name" value="LIPOTEICHOIC ACID SYNTHASE"/>
    <property type="match status" value="1"/>
</dbReference>
<evidence type="ECO:0000256" key="2">
    <source>
        <dbReference type="ARBA" id="ARBA00022475"/>
    </source>
</evidence>
<dbReference type="SUPFAM" id="SSF53649">
    <property type="entry name" value="Alkaline phosphatase-like"/>
    <property type="match status" value="1"/>
</dbReference>
<feature type="domain" description="Sulfatase N-terminal" evidence="10">
    <location>
        <begin position="307"/>
        <end position="585"/>
    </location>
</feature>
<feature type="transmembrane region" description="Helical" evidence="9">
    <location>
        <begin position="141"/>
        <end position="166"/>
    </location>
</feature>
<feature type="transmembrane region" description="Helical" evidence="9">
    <location>
        <begin position="15"/>
        <end position="35"/>
    </location>
</feature>
<dbReference type="Proteomes" id="UP000509383">
    <property type="component" value="Chromosome"/>
</dbReference>
<dbReference type="GO" id="GO:0005886">
    <property type="term" value="C:plasma membrane"/>
    <property type="evidence" value="ECO:0007669"/>
    <property type="project" value="UniProtKB-SubCell"/>
</dbReference>
<accession>A0A6J4E8B8</accession>
<name>A0A6J4E8B8_9PSED</name>
<evidence type="ECO:0000256" key="8">
    <source>
        <dbReference type="PIRSR" id="PIRSR005091-3"/>
    </source>
</evidence>
<evidence type="ECO:0000256" key="6">
    <source>
        <dbReference type="PIRSR" id="PIRSR005091-1"/>
    </source>
</evidence>
<dbReference type="EMBL" id="AP023189">
    <property type="protein sequence ID" value="BCG24771.1"/>
    <property type="molecule type" value="Genomic_DNA"/>
</dbReference>
<dbReference type="CDD" id="cd16015">
    <property type="entry name" value="LTA_synthase"/>
    <property type="match status" value="1"/>
</dbReference>
<keyword evidence="3 9" id="KW-0812">Transmembrane</keyword>
<keyword evidence="5 9" id="KW-0472">Membrane</keyword>
<evidence type="ECO:0000313" key="14">
    <source>
        <dbReference type="Proteomes" id="UP001054892"/>
    </source>
</evidence>
<feature type="transmembrane region" description="Helical" evidence="9">
    <location>
        <begin position="70"/>
        <end position="89"/>
    </location>
</feature>
<feature type="active site" evidence="6">
    <location>
        <position position="355"/>
    </location>
</feature>
<evidence type="ECO:0000256" key="7">
    <source>
        <dbReference type="PIRSR" id="PIRSR005091-2"/>
    </source>
</evidence>
<evidence type="ECO:0000256" key="1">
    <source>
        <dbReference type="ARBA" id="ARBA00004651"/>
    </source>
</evidence>
<dbReference type="Pfam" id="PF00884">
    <property type="entry name" value="Sulfatase"/>
    <property type="match status" value="1"/>
</dbReference>
<dbReference type="Proteomes" id="UP001054892">
    <property type="component" value="Unassembled WGS sequence"/>
</dbReference>
<sequence length="688" mass="76257">MSRTRSPSGAYRPTLGSHLAFTLSCGLVFLAMYTLLRGALLVYNRELIGATPAATFVEAFFNGLRFDLRLTIYALAPLLLSIPFATAMAARRLHRVWLTGFASITLFFGLLELDFYREFHQRLNSLVFQYMSQDPKTVLSMLWYGFPVVRYLLAWAVATWLLFKLFQWLDRRSRPRSEPAAGGSGRAAIAPWYLRAGVFALVLVLAVVAARGTLRQGPPLRWGDANTTDSAFANQLGLNGTLMLMNAAQARFSETRDNQWKASLPEGEAQDVVRQMLLTPQDQLVDEGSAAVRRLLTPNADGSLPVRNVVVILMESLAGHYVGALGGKGDITPNFDRLSKEGLLFTRFFSNGTHTHQGMFATMACFPNLPGFEYLMEQQEGTHKFSGLPQLLSARQYDDLYVYNGDFGWDNQLGFFGNQGMRNFVGRNDFVNPVVSDPTWGVSDQDMFDRAAQELKDNYGSKPFYALLQTLSNHTPYALPAQLPVEPVTGFGSLDQHLTAMRYSDWALGQFFEKAKQSPYYKDTLFVIVGDHGFGTPEQLTDIDLYRFNVPLLLIAPGIQEKFGARTDVVGTQVDVVPTIMGRLGGETRHQCWGRDLLSLAPEDKGFGVIKPSGSDQTVAMVADGRILVQPRGADPLLYEYRLNSGQGATRVEDPQAVQAMSRRLEAFIQVATKSLLGNTTGVVDAKP</sequence>
<protein>
    <recommendedName>
        <fullName evidence="10">Sulfatase N-terminal domain-containing protein</fullName>
    </recommendedName>
</protein>
<dbReference type="PIRSF" id="PIRSF005091">
    <property type="entry name" value="Mmb_sulf_HI1246"/>
    <property type="match status" value="1"/>
</dbReference>
<keyword evidence="7" id="KW-0464">Manganese</keyword>
<feature type="transmembrane region" description="Helical" evidence="9">
    <location>
        <begin position="96"/>
        <end position="116"/>
    </location>
</feature>
<dbReference type="RefSeq" id="WP_173178677.1">
    <property type="nucleotide sequence ID" value="NZ_AP023189.1"/>
</dbReference>
<dbReference type="PANTHER" id="PTHR47371:SF3">
    <property type="entry name" value="PHOSPHOGLYCEROL TRANSFERASE I"/>
    <property type="match status" value="1"/>
</dbReference>
<keyword evidence="14" id="KW-1185">Reference proteome</keyword>
<dbReference type="EMBL" id="BQKM01000008">
    <property type="protein sequence ID" value="GJN53990.1"/>
    <property type="molecule type" value="Genomic_DNA"/>
</dbReference>
<dbReference type="PROSITE" id="PS51257">
    <property type="entry name" value="PROKAR_LIPOPROTEIN"/>
    <property type="match status" value="1"/>
</dbReference>
<evidence type="ECO:0000313" key="12">
    <source>
        <dbReference type="EMBL" id="GJN53990.1"/>
    </source>
</evidence>
<dbReference type="KEGG" id="ptw:TUM18999_29620"/>
<dbReference type="InterPro" id="IPR017850">
    <property type="entry name" value="Alkaline_phosphatase_core_sf"/>
</dbReference>
<evidence type="ECO:0000256" key="5">
    <source>
        <dbReference type="ARBA" id="ARBA00023136"/>
    </source>
</evidence>
<evidence type="ECO:0000259" key="10">
    <source>
        <dbReference type="Pfam" id="PF00884"/>
    </source>
</evidence>
<evidence type="ECO:0000256" key="3">
    <source>
        <dbReference type="ARBA" id="ARBA00022692"/>
    </source>
</evidence>
<feature type="binding site" evidence="8">
    <location>
        <position position="355"/>
    </location>
    <ligand>
        <name>Mn(2+)</name>
        <dbReference type="ChEBI" id="CHEBI:29035"/>
    </ligand>
</feature>
<keyword evidence="7" id="KW-0479">Metal-binding</keyword>
<dbReference type="AlphaFoldDB" id="A0A6J4E8B8"/>
<proteinExistence type="predicted"/>
<feature type="transmembrane region" description="Helical" evidence="9">
    <location>
        <begin position="192"/>
        <end position="210"/>
    </location>
</feature>
<dbReference type="GO" id="GO:0046872">
    <property type="term" value="F:metal ion binding"/>
    <property type="evidence" value="ECO:0007669"/>
    <property type="project" value="UniProtKB-KW"/>
</dbReference>
<dbReference type="InterPro" id="IPR050448">
    <property type="entry name" value="OpgB/LTA_synthase_biosynth"/>
</dbReference>
<gene>
    <name evidence="11" type="ORF">TUM18999_29620</name>
    <name evidence="12" type="ORF">TUM20286_37420</name>
</gene>
<evidence type="ECO:0000313" key="11">
    <source>
        <dbReference type="EMBL" id="BCG24771.1"/>
    </source>
</evidence>
<feature type="binding site" evidence="8">
    <location>
        <position position="531"/>
    </location>
    <ligand>
        <name>Mn(2+)</name>
        <dbReference type="ChEBI" id="CHEBI:29035"/>
    </ligand>
</feature>
<organism evidence="11 13">
    <name type="scientific">Pseudomonas tohonis</name>
    <dbReference type="NCBI Taxonomy" id="2725477"/>
    <lineage>
        <taxon>Bacteria</taxon>
        <taxon>Pseudomonadati</taxon>
        <taxon>Pseudomonadota</taxon>
        <taxon>Gammaproteobacteria</taxon>
        <taxon>Pseudomonadales</taxon>
        <taxon>Pseudomonadaceae</taxon>
        <taxon>Pseudomonas</taxon>
    </lineage>
</organism>
<evidence type="ECO:0000256" key="9">
    <source>
        <dbReference type="SAM" id="Phobius"/>
    </source>
</evidence>
<reference evidence="11 13" key="1">
    <citation type="submission" date="2020-05" db="EMBL/GenBank/DDBJ databases">
        <title>Characterization of novel class B3 metallo-beta-lactamase from novel Pseudomonas species.</title>
        <authorList>
            <person name="Yamada K."/>
            <person name="Aoki K."/>
            <person name="Ishii Y."/>
        </authorList>
    </citation>
    <scope>NUCLEOTIDE SEQUENCE [LARGE SCALE GENOMIC DNA]</scope>
    <source>
        <strain evidence="11 13">TUM18999</strain>
        <strain evidence="12 14">TUM20286</strain>
    </source>
</reference>
<feature type="binding site" evidence="7">
    <location>
        <position position="474"/>
    </location>
    <ligand>
        <name>substrate</name>
    </ligand>
</feature>
<feature type="binding site" evidence="8">
    <location>
        <position position="315"/>
    </location>
    <ligand>
        <name>Mn(2+)</name>
        <dbReference type="ChEBI" id="CHEBI:29035"/>
    </ligand>
</feature>
<dbReference type="Gene3D" id="3.40.720.10">
    <property type="entry name" value="Alkaline Phosphatase, subunit A"/>
    <property type="match status" value="1"/>
</dbReference>
<dbReference type="InterPro" id="IPR012160">
    <property type="entry name" value="LtaS-like"/>
</dbReference>
<dbReference type="InterPro" id="IPR000917">
    <property type="entry name" value="Sulfatase_N"/>
</dbReference>
<evidence type="ECO:0000313" key="13">
    <source>
        <dbReference type="Proteomes" id="UP000509383"/>
    </source>
</evidence>
<keyword evidence="2" id="KW-1003">Cell membrane</keyword>
<keyword evidence="4 9" id="KW-1133">Transmembrane helix</keyword>
<feature type="binding site" evidence="8">
    <location>
        <position position="532"/>
    </location>
    <ligand>
        <name>Mn(2+)</name>
        <dbReference type="ChEBI" id="CHEBI:29035"/>
    </ligand>
</feature>